<keyword evidence="2" id="KW-0233">DNA recombination</keyword>
<dbReference type="SMART" id="SM00857">
    <property type="entry name" value="Resolvase"/>
    <property type="match status" value="1"/>
</dbReference>
<reference evidence="5 7" key="1">
    <citation type="submission" date="2014-08" db="EMBL/GenBank/DDBJ databases">
        <authorList>
            <person name="Sisinthy S."/>
        </authorList>
    </citation>
    <scope>NUCLEOTIDE SEQUENCE [LARGE SCALE GENOMIC DNA]</scope>
    <source>
        <strain evidence="5 7">RuG17</strain>
    </source>
</reference>
<dbReference type="CDD" id="cd00338">
    <property type="entry name" value="Ser_Recombinase"/>
    <property type="match status" value="1"/>
</dbReference>
<dbReference type="EMBL" id="JACHBQ010000001">
    <property type="protein sequence ID" value="MBB5642052.1"/>
    <property type="molecule type" value="Genomic_DNA"/>
</dbReference>
<dbReference type="GO" id="GO:0003677">
    <property type="term" value="F:DNA binding"/>
    <property type="evidence" value="ECO:0007669"/>
    <property type="project" value="UniProtKB-KW"/>
</dbReference>
<evidence type="ECO:0000259" key="3">
    <source>
        <dbReference type="PROSITE" id="PS51736"/>
    </source>
</evidence>
<dbReference type="Pfam" id="PF00239">
    <property type="entry name" value="Resolvase"/>
    <property type="match status" value="1"/>
</dbReference>
<evidence type="ECO:0000313" key="7">
    <source>
        <dbReference type="Proteomes" id="UP000029864"/>
    </source>
</evidence>
<dbReference type="InterPro" id="IPR038109">
    <property type="entry name" value="DNA_bind_recomb_sf"/>
</dbReference>
<dbReference type="InterPro" id="IPR036162">
    <property type="entry name" value="Resolvase-like_N_sf"/>
</dbReference>
<feature type="domain" description="Recombinase" evidence="4">
    <location>
        <begin position="154"/>
        <end position="271"/>
    </location>
</feature>
<dbReference type="InterPro" id="IPR006119">
    <property type="entry name" value="Resolv_N"/>
</dbReference>
<evidence type="ECO:0000259" key="4">
    <source>
        <dbReference type="PROSITE" id="PS51737"/>
    </source>
</evidence>
<sequence>MRVIGYTRLSRASREESTSIVRQREIIRKTCDAREFELVEIVEDVDVSATRSRLDRPGLNEVRRRIAAGEADAVMVWRLDRLVRSVVDVGVLLDDGLQIISATENLDTTSIMGRAMIEILQVFASMEAKTIGIRVSASQAHLRQIGRWPGGVRPYGYRSVLHPDGVGRALEPDPDESAIVRRMADEVLGGSSVYAVAQRLNIEGIAPRRSATWSPTSIQRILRSDSALGRVKINGELLRDDVGLPVTAWTPLLALSEVERLREITDWTPTPGRSAETKEGLRKRATRLLSGLLACPGCGGPLVVKSRKGSTGKPIYACQAAARGQVCSRGVAVECERVEGEVTRQFLAVVGTFGVVEARSSIREVAGLAGVEEAIRDTTERLRTADADLPVLFERLMLQRAERERLAALPTEPVVEMVDTGETFAEAWAREDITGRRRVLRTSGVEINLAPAARRGYWDPTRVTLDFAAQERAAAEREH</sequence>
<dbReference type="Pfam" id="PF13408">
    <property type="entry name" value="Zn_ribbon_recom"/>
    <property type="match status" value="1"/>
</dbReference>
<proteinExistence type="predicted"/>
<reference evidence="6 8" key="2">
    <citation type="submission" date="2020-08" db="EMBL/GenBank/DDBJ databases">
        <title>Sequencing the genomes of 1000 actinobacteria strains.</title>
        <authorList>
            <person name="Klenk H.-P."/>
        </authorList>
    </citation>
    <scope>NUCLEOTIDE SEQUENCE [LARGE SCALE GENOMIC DNA]</scope>
    <source>
        <strain evidence="6 8">DSM 21065</strain>
    </source>
</reference>
<dbReference type="STRING" id="1001240.GY21_02850"/>
<dbReference type="PROSITE" id="PS51737">
    <property type="entry name" value="RECOMBINASE_DNA_BIND"/>
    <property type="match status" value="1"/>
</dbReference>
<name>A0A099JQE8_9MICO</name>
<dbReference type="Pfam" id="PF07508">
    <property type="entry name" value="Recombinase"/>
    <property type="match status" value="1"/>
</dbReference>
<evidence type="ECO:0000256" key="2">
    <source>
        <dbReference type="ARBA" id="ARBA00023172"/>
    </source>
</evidence>
<dbReference type="AlphaFoldDB" id="A0A099JQE8"/>
<dbReference type="PROSITE" id="PS51736">
    <property type="entry name" value="RECOMBINASES_3"/>
    <property type="match status" value="1"/>
</dbReference>
<protein>
    <submittedName>
        <fullName evidence="6">DNA invertase Pin-like site-specific DNA recombinase/uncharacterized protein YbaR (Trm112 family)</fullName>
    </submittedName>
</protein>
<dbReference type="eggNOG" id="COG1961">
    <property type="taxonomic scope" value="Bacteria"/>
</dbReference>
<accession>A0A099JQE8</accession>
<dbReference type="RefSeq" id="WP_035835056.1">
    <property type="nucleotide sequence ID" value="NZ_JACHBQ010000001.1"/>
</dbReference>
<organism evidence="5 7">
    <name type="scientific">Cryobacterium roopkundense</name>
    <dbReference type="NCBI Taxonomy" id="1001240"/>
    <lineage>
        <taxon>Bacteria</taxon>
        <taxon>Bacillati</taxon>
        <taxon>Actinomycetota</taxon>
        <taxon>Actinomycetes</taxon>
        <taxon>Micrococcales</taxon>
        <taxon>Microbacteriaceae</taxon>
        <taxon>Cryobacterium</taxon>
    </lineage>
</organism>
<dbReference type="Gene3D" id="3.40.50.1390">
    <property type="entry name" value="Resolvase, N-terminal catalytic domain"/>
    <property type="match status" value="1"/>
</dbReference>
<keyword evidence="1" id="KW-0238">DNA-binding</keyword>
<dbReference type="OrthoDB" id="128993at2"/>
<gene>
    <name evidence="6" type="ORF">BJ997_002600</name>
    <name evidence="5" type="ORF">GY21_02850</name>
</gene>
<evidence type="ECO:0000313" key="6">
    <source>
        <dbReference type="EMBL" id="MBB5642052.1"/>
    </source>
</evidence>
<dbReference type="Proteomes" id="UP000561726">
    <property type="component" value="Unassembled WGS sequence"/>
</dbReference>
<dbReference type="Proteomes" id="UP000029864">
    <property type="component" value="Unassembled WGS sequence"/>
</dbReference>
<feature type="domain" description="Resolvase/invertase-type recombinase catalytic" evidence="3">
    <location>
        <begin position="2"/>
        <end position="146"/>
    </location>
</feature>
<dbReference type="GO" id="GO:0000150">
    <property type="term" value="F:DNA strand exchange activity"/>
    <property type="evidence" value="ECO:0007669"/>
    <property type="project" value="InterPro"/>
</dbReference>
<evidence type="ECO:0000256" key="1">
    <source>
        <dbReference type="ARBA" id="ARBA00023125"/>
    </source>
</evidence>
<dbReference type="EMBL" id="JPXF01000006">
    <property type="protein sequence ID" value="KGJ80406.1"/>
    <property type="molecule type" value="Genomic_DNA"/>
</dbReference>
<dbReference type="PANTHER" id="PTHR30461:SF2">
    <property type="entry name" value="SERINE RECOMBINASE PINE-RELATED"/>
    <property type="match status" value="1"/>
</dbReference>
<dbReference type="InterPro" id="IPR011109">
    <property type="entry name" value="DNA_bind_recombinase_dom"/>
</dbReference>
<dbReference type="InterPro" id="IPR050639">
    <property type="entry name" value="SSR_resolvase"/>
</dbReference>
<evidence type="ECO:0000313" key="8">
    <source>
        <dbReference type="Proteomes" id="UP000561726"/>
    </source>
</evidence>
<evidence type="ECO:0000313" key="5">
    <source>
        <dbReference type="EMBL" id="KGJ80406.1"/>
    </source>
</evidence>
<comment type="caution">
    <text evidence="5">The sequence shown here is derived from an EMBL/GenBank/DDBJ whole genome shotgun (WGS) entry which is preliminary data.</text>
</comment>
<dbReference type="SUPFAM" id="SSF53041">
    <property type="entry name" value="Resolvase-like"/>
    <property type="match status" value="1"/>
</dbReference>
<dbReference type="Gene3D" id="3.90.1750.20">
    <property type="entry name" value="Putative Large Serine Recombinase, Chain B, Domain 2"/>
    <property type="match status" value="1"/>
</dbReference>
<dbReference type="PANTHER" id="PTHR30461">
    <property type="entry name" value="DNA-INVERTASE FROM LAMBDOID PROPHAGE"/>
    <property type="match status" value="1"/>
</dbReference>
<keyword evidence="7" id="KW-1185">Reference proteome</keyword>
<dbReference type="InterPro" id="IPR025827">
    <property type="entry name" value="Zn_ribbon_recom_dom"/>
</dbReference>